<dbReference type="EMBL" id="JACIDU010000015">
    <property type="protein sequence ID" value="MBB4104934.1"/>
    <property type="molecule type" value="Genomic_DNA"/>
</dbReference>
<keyword evidence="3" id="KW-1185">Reference proteome</keyword>
<dbReference type="Proteomes" id="UP000584824">
    <property type="component" value="Unassembled WGS sequence"/>
</dbReference>
<keyword evidence="1" id="KW-0472">Membrane</keyword>
<evidence type="ECO:0000313" key="2">
    <source>
        <dbReference type="EMBL" id="MBB4104934.1"/>
    </source>
</evidence>
<comment type="caution">
    <text evidence="2">The sequence shown here is derived from an EMBL/GenBank/DDBJ whole genome shotgun (WGS) entry which is preliminary data.</text>
</comment>
<proteinExistence type="predicted"/>
<organism evidence="2 3">
    <name type="scientific">Allorhizobium borbori</name>
    <dbReference type="NCBI Taxonomy" id="485907"/>
    <lineage>
        <taxon>Bacteria</taxon>
        <taxon>Pseudomonadati</taxon>
        <taxon>Pseudomonadota</taxon>
        <taxon>Alphaproteobacteria</taxon>
        <taxon>Hyphomicrobiales</taxon>
        <taxon>Rhizobiaceae</taxon>
        <taxon>Rhizobium/Agrobacterium group</taxon>
        <taxon>Allorhizobium</taxon>
    </lineage>
</organism>
<sequence>MTLILPTLIALMAIGSVLVVFYIFWCINIRPRLPSEREAQRLAGWMKNTFGATAVAEAMDRVYSARDDEERRRWYRVTLYLRGRR</sequence>
<gene>
    <name evidence="2" type="ORF">GGQ66_003516</name>
</gene>
<accession>A0A7W6P3K8</accession>
<evidence type="ECO:0000256" key="1">
    <source>
        <dbReference type="SAM" id="Phobius"/>
    </source>
</evidence>
<keyword evidence="1" id="KW-1133">Transmembrane helix</keyword>
<name>A0A7W6P3K8_9HYPH</name>
<dbReference type="AlphaFoldDB" id="A0A7W6P3K8"/>
<reference evidence="2 3" key="1">
    <citation type="submission" date="2020-08" db="EMBL/GenBank/DDBJ databases">
        <title>Genomic Encyclopedia of Type Strains, Phase IV (KMG-IV): sequencing the most valuable type-strain genomes for metagenomic binning, comparative biology and taxonomic classification.</title>
        <authorList>
            <person name="Goeker M."/>
        </authorList>
    </citation>
    <scope>NUCLEOTIDE SEQUENCE [LARGE SCALE GENOMIC DNA]</scope>
    <source>
        <strain evidence="2 3">DSM 26385</strain>
    </source>
</reference>
<evidence type="ECO:0000313" key="3">
    <source>
        <dbReference type="Proteomes" id="UP000584824"/>
    </source>
</evidence>
<feature type="transmembrane region" description="Helical" evidence="1">
    <location>
        <begin position="6"/>
        <end position="27"/>
    </location>
</feature>
<keyword evidence="1" id="KW-0812">Transmembrane</keyword>
<protein>
    <submittedName>
        <fullName evidence="2">Putative membrane protein YccC</fullName>
    </submittedName>
</protein>